<evidence type="ECO:0000313" key="4">
    <source>
        <dbReference type="WBParaSite" id="EVEC_0000099201-mRNA-1"/>
    </source>
</evidence>
<dbReference type="OrthoDB" id="6356110at2759"/>
<dbReference type="Pfam" id="PF00059">
    <property type="entry name" value="Lectin_C"/>
    <property type="match status" value="1"/>
</dbReference>
<dbReference type="AlphaFoldDB" id="A0A0N4UUD5"/>
<dbReference type="InterPro" id="IPR016186">
    <property type="entry name" value="C-type_lectin-like/link_sf"/>
</dbReference>
<organism evidence="4">
    <name type="scientific">Enterobius vermicularis</name>
    <name type="common">Human pinworm</name>
    <dbReference type="NCBI Taxonomy" id="51028"/>
    <lineage>
        <taxon>Eukaryota</taxon>
        <taxon>Metazoa</taxon>
        <taxon>Ecdysozoa</taxon>
        <taxon>Nematoda</taxon>
        <taxon>Chromadorea</taxon>
        <taxon>Rhabditida</taxon>
        <taxon>Spirurina</taxon>
        <taxon>Oxyuridomorpha</taxon>
        <taxon>Oxyuroidea</taxon>
        <taxon>Oxyuridae</taxon>
        <taxon>Enterobius</taxon>
    </lineage>
</organism>
<dbReference type="WBParaSite" id="EVEC_0000099201-mRNA-1">
    <property type="protein sequence ID" value="EVEC_0000099201-mRNA-1"/>
    <property type="gene ID" value="EVEC_0000099201"/>
</dbReference>
<keyword evidence="3" id="KW-1185">Reference proteome</keyword>
<dbReference type="Gene3D" id="3.10.100.10">
    <property type="entry name" value="Mannose-Binding Protein A, subunit A"/>
    <property type="match status" value="1"/>
</dbReference>
<evidence type="ECO:0000313" key="2">
    <source>
        <dbReference type="EMBL" id="VDD85557.1"/>
    </source>
</evidence>
<dbReference type="EMBL" id="UXUI01002465">
    <property type="protein sequence ID" value="VDD85557.1"/>
    <property type="molecule type" value="Genomic_DNA"/>
</dbReference>
<name>A0A0N4UUD5_ENTVE</name>
<feature type="domain" description="C-type lectin" evidence="1">
    <location>
        <begin position="20"/>
        <end position="106"/>
    </location>
</feature>
<sequence>KQQATNCSHPHISAPEIPACYFEVEKNLNYSEISKICQQHGMHVTSVLSKKENDFLTTFLTRKYGDSFKHFLGLTEQGTWEDGSPISFINGSFEHPVGITMFGWENLSNGPYYGMCKRFSCD</sequence>
<evidence type="ECO:0000313" key="3">
    <source>
        <dbReference type="Proteomes" id="UP000274131"/>
    </source>
</evidence>
<dbReference type="SUPFAM" id="SSF56436">
    <property type="entry name" value="C-type lectin-like"/>
    <property type="match status" value="1"/>
</dbReference>
<gene>
    <name evidence="2" type="ORF">EVEC_LOCUS700</name>
</gene>
<dbReference type="Proteomes" id="UP000274131">
    <property type="component" value="Unassembled WGS sequence"/>
</dbReference>
<dbReference type="CDD" id="cd00037">
    <property type="entry name" value="CLECT"/>
    <property type="match status" value="1"/>
</dbReference>
<reference evidence="2 3" key="2">
    <citation type="submission" date="2018-10" db="EMBL/GenBank/DDBJ databases">
        <authorList>
            <consortium name="Pathogen Informatics"/>
        </authorList>
    </citation>
    <scope>NUCLEOTIDE SEQUENCE [LARGE SCALE GENOMIC DNA]</scope>
</reference>
<dbReference type="SMART" id="SM00034">
    <property type="entry name" value="CLECT"/>
    <property type="match status" value="1"/>
</dbReference>
<reference evidence="4" key="1">
    <citation type="submission" date="2017-02" db="UniProtKB">
        <authorList>
            <consortium name="WormBaseParasite"/>
        </authorList>
    </citation>
    <scope>IDENTIFICATION</scope>
</reference>
<dbReference type="PROSITE" id="PS50041">
    <property type="entry name" value="C_TYPE_LECTIN_2"/>
    <property type="match status" value="1"/>
</dbReference>
<dbReference type="InterPro" id="IPR001304">
    <property type="entry name" value="C-type_lectin-like"/>
</dbReference>
<dbReference type="InterPro" id="IPR016187">
    <property type="entry name" value="CTDL_fold"/>
</dbReference>
<accession>A0A0N4UUD5</accession>
<evidence type="ECO:0000259" key="1">
    <source>
        <dbReference type="PROSITE" id="PS50041"/>
    </source>
</evidence>
<protein>
    <submittedName>
        <fullName evidence="4">C-type lectin domain-containing protein</fullName>
    </submittedName>
</protein>
<proteinExistence type="predicted"/>